<dbReference type="Pfam" id="PF11911">
    <property type="entry name" value="DUF3429"/>
    <property type="match status" value="1"/>
</dbReference>
<keyword evidence="2" id="KW-0012">Acyltransferase</keyword>
<proteinExistence type="predicted"/>
<evidence type="ECO:0000313" key="3">
    <source>
        <dbReference type="Proteomes" id="UP000522313"/>
    </source>
</evidence>
<organism evidence="2 3">
    <name type="scientific">Sphingomonas endophytica</name>
    <dbReference type="NCBI Taxonomy" id="869719"/>
    <lineage>
        <taxon>Bacteria</taxon>
        <taxon>Pseudomonadati</taxon>
        <taxon>Pseudomonadota</taxon>
        <taxon>Alphaproteobacteria</taxon>
        <taxon>Sphingomonadales</taxon>
        <taxon>Sphingomonadaceae</taxon>
        <taxon>Sphingomonas</taxon>
    </lineage>
</organism>
<name>A0A7X0JGT8_9SPHN</name>
<gene>
    <name evidence="2" type="ORF">F4693_003455</name>
</gene>
<evidence type="ECO:0000313" key="2">
    <source>
        <dbReference type="EMBL" id="MBB6506452.1"/>
    </source>
</evidence>
<dbReference type="Proteomes" id="UP000522313">
    <property type="component" value="Unassembled WGS sequence"/>
</dbReference>
<dbReference type="GO" id="GO:0016746">
    <property type="term" value="F:acyltransferase activity"/>
    <property type="evidence" value="ECO:0007669"/>
    <property type="project" value="UniProtKB-KW"/>
</dbReference>
<dbReference type="EMBL" id="JACHBT010000023">
    <property type="protein sequence ID" value="MBB6506452.1"/>
    <property type="molecule type" value="Genomic_DNA"/>
</dbReference>
<feature type="transmembrane region" description="Helical" evidence="1">
    <location>
        <begin position="131"/>
        <end position="150"/>
    </location>
</feature>
<feature type="transmembrane region" description="Helical" evidence="1">
    <location>
        <begin position="38"/>
        <end position="61"/>
    </location>
</feature>
<keyword evidence="1" id="KW-0472">Membrane</keyword>
<keyword evidence="2" id="KW-0808">Transferase</keyword>
<accession>A0A7X0JGT8</accession>
<dbReference type="RefSeq" id="WP_184508152.1">
    <property type="nucleotide sequence ID" value="NZ_JACHBT010000023.1"/>
</dbReference>
<dbReference type="AlphaFoldDB" id="A0A7X0JGT8"/>
<feature type="transmembrane region" description="Helical" evidence="1">
    <location>
        <begin position="12"/>
        <end position="31"/>
    </location>
</feature>
<reference evidence="2 3" key="2">
    <citation type="submission" date="2020-08" db="EMBL/GenBank/DDBJ databases">
        <authorList>
            <person name="Partida-Martinez L."/>
            <person name="Huntemann M."/>
            <person name="Clum A."/>
            <person name="Wang J."/>
            <person name="Palaniappan K."/>
            <person name="Ritter S."/>
            <person name="Chen I.-M."/>
            <person name="Stamatis D."/>
            <person name="Reddy T."/>
            <person name="O'Malley R."/>
            <person name="Daum C."/>
            <person name="Shapiro N."/>
            <person name="Ivanova N."/>
            <person name="Kyrpides N."/>
            <person name="Woyke T."/>
        </authorList>
    </citation>
    <scope>NUCLEOTIDE SEQUENCE [LARGE SCALE GENOMIC DNA]</scope>
    <source>
        <strain evidence="2 3">AS3.13</strain>
    </source>
</reference>
<evidence type="ECO:0000256" key="1">
    <source>
        <dbReference type="SAM" id="Phobius"/>
    </source>
</evidence>
<keyword evidence="1" id="KW-0812">Transmembrane</keyword>
<keyword evidence="1" id="KW-1133">Transmembrane helix</keyword>
<reference evidence="2 3" key="1">
    <citation type="submission" date="2020-08" db="EMBL/GenBank/DDBJ databases">
        <title>The Agave Microbiome: Exploring the role of microbial communities in plant adaptations to desert environments.</title>
        <authorList>
            <person name="Partida-Martinez L.P."/>
        </authorList>
    </citation>
    <scope>NUCLEOTIDE SEQUENCE [LARGE SCALE GENOMIC DNA]</scope>
    <source>
        <strain evidence="2 3">AS3.13</strain>
    </source>
</reference>
<sequence length="153" mass="15524">MTPLPQVRTPPVALGVAGLLPSLAGVVLAVVEPATRSVAAIVGGAYAALILSFLGGMWWMQALLRSDARWWPYLLAVAPSLTGWAALLAVVGGVAPPAAALTVLALALLASPLGDRAIGPLLREVPAWRQLRLTLSGGLGALTLALALIAGRG</sequence>
<protein>
    <submittedName>
        <fullName evidence="2">Apolipoprotein N-acyltransferase</fullName>
    </submittedName>
</protein>
<feature type="transmembrane region" description="Helical" evidence="1">
    <location>
        <begin position="81"/>
        <end position="110"/>
    </location>
</feature>
<dbReference type="InterPro" id="IPR021836">
    <property type="entry name" value="DUF3429"/>
</dbReference>
<comment type="caution">
    <text evidence="2">The sequence shown here is derived from an EMBL/GenBank/DDBJ whole genome shotgun (WGS) entry which is preliminary data.</text>
</comment>
<keyword evidence="2" id="KW-0449">Lipoprotein</keyword>